<evidence type="ECO:0000313" key="3">
    <source>
        <dbReference type="WBParaSite" id="GPUH_0000759201-mRNA-1"/>
    </source>
</evidence>
<sequence>MLQVNGALKGTFSSSELSYPPLSPNDDFGGTSSLVGAPFFVIKSLCTLNAFAVLALPFSTTTARSLLTADSSEASIFRQL</sequence>
<protein>
    <submittedName>
        <fullName evidence="3">Secreted protein</fullName>
    </submittedName>
</protein>
<dbReference type="WBParaSite" id="GPUH_0000759201-mRNA-1">
    <property type="protein sequence ID" value="GPUH_0000759201-mRNA-1"/>
    <property type="gene ID" value="GPUH_0000759201"/>
</dbReference>
<name>A0A183DFU2_9BILA</name>
<evidence type="ECO:0000313" key="2">
    <source>
        <dbReference type="Proteomes" id="UP000271098"/>
    </source>
</evidence>
<organism evidence="3">
    <name type="scientific">Gongylonema pulchrum</name>
    <dbReference type="NCBI Taxonomy" id="637853"/>
    <lineage>
        <taxon>Eukaryota</taxon>
        <taxon>Metazoa</taxon>
        <taxon>Ecdysozoa</taxon>
        <taxon>Nematoda</taxon>
        <taxon>Chromadorea</taxon>
        <taxon>Rhabditida</taxon>
        <taxon>Spirurina</taxon>
        <taxon>Spiruromorpha</taxon>
        <taxon>Spiruroidea</taxon>
        <taxon>Gongylonematidae</taxon>
        <taxon>Gongylonema</taxon>
    </lineage>
</organism>
<gene>
    <name evidence="1" type="ORF">GPUH_LOCUS7584</name>
</gene>
<dbReference type="EMBL" id="UYRT01019951">
    <property type="protein sequence ID" value="VDK58880.1"/>
    <property type="molecule type" value="Genomic_DNA"/>
</dbReference>
<keyword evidence="2" id="KW-1185">Reference proteome</keyword>
<reference evidence="1 2" key="2">
    <citation type="submission" date="2018-11" db="EMBL/GenBank/DDBJ databases">
        <authorList>
            <consortium name="Pathogen Informatics"/>
        </authorList>
    </citation>
    <scope>NUCLEOTIDE SEQUENCE [LARGE SCALE GENOMIC DNA]</scope>
</reference>
<proteinExistence type="predicted"/>
<evidence type="ECO:0000313" key="1">
    <source>
        <dbReference type="EMBL" id="VDK58880.1"/>
    </source>
</evidence>
<reference evidence="3" key="1">
    <citation type="submission" date="2016-06" db="UniProtKB">
        <authorList>
            <consortium name="WormBaseParasite"/>
        </authorList>
    </citation>
    <scope>IDENTIFICATION</scope>
</reference>
<dbReference type="AlphaFoldDB" id="A0A183DFU2"/>
<dbReference type="Proteomes" id="UP000271098">
    <property type="component" value="Unassembled WGS sequence"/>
</dbReference>
<accession>A0A183DFU2</accession>